<dbReference type="EMBL" id="MZGX01000026">
    <property type="protein sequence ID" value="OPX42604.1"/>
    <property type="molecule type" value="Genomic_DNA"/>
</dbReference>
<accession>A0A1V4SFM4</accession>
<gene>
    <name evidence="1" type="ORF">CLHUN_34240</name>
</gene>
<keyword evidence="2" id="KW-1185">Reference proteome</keyword>
<sequence>MINLRTFACATQWHDILSTGKLNYARIREHKNTRKYIIIGE</sequence>
<comment type="caution">
    <text evidence="1">The sequence shown here is derived from an EMBL/GenBank/DDBJ whole genome shotgun (WGS) entry which is preliminary data.</text>
</comment>
<evidence type="ECO:0000313" key="1">
    <source>
        <dbReference type="EMBL" id="OPX42604.1"/>
    </source>
</evidence>
<reference evidence="1 2" key="1">
    <citation type="submission" date="2017-03" db="EMBL/GenBank/DDBJ databases">
        <title>Genome sequence of Clostridium hungatei DSM 14427.</title>
        <authorList>
            <person name="Poehlein A."/>
            <person name="Daniel R."/>
        </authorList>
    </citation>
    <scope>NUCLEOTIDE SEQUENCE [LARGE SCALE GENOMIC DNA]</scope>
    <source>
        <strain evidence="1 2">DSM 14427</strain>
    </source>
</reference>
<name>A0A1V4SFM4_RUMHU</name>
<dbReference type="Proteomes" id="UP000191554">
    <property type="component" value="Unassembled WGS sequence"/>
</dbReference>
<organism evidence="1 2">
    <name type="scientific">Ruminiclostridium hungatei</name>
    <name type="common">Clostridium hungatei</name>
    <dbReference type="NCBI Taxonomy" id="48256"/>
    <lineage>
        <taxon>Bacteria</taxon>
        <taxon>Bacillati</taxon>
        <taxon>Bacillota</taxon>
        <taxon>Clostridia</taxon>
        <taxon>Eubacteriales</taxon>
        <taxon>Oscillospiraceae</taxon>
        <taxon>Ruminiclostridium</taxon>
    </lineage>
</organism>
<protein>
    <submittedName>
        <fullName evidence="1">Uncharacterized protein</fullName>
    </submittedName>
</protein>
<evidence type="ECO:0000313" key="2">
    <source>
        <dbReference type="Proteomes" id="UP000191554"/>
    </source>
</evidence>
<dbReference type="AlphaFoldDB" id="A0A1V4SFM4"/>
<proteinExistence type="predicted"/>